<sequence>MPVLRQVKSACSRAGVVPTVITEPAPSRTVTVTETATAGGELTTLASTTTVVVPVTETTLATNVVTQVSIEATVTTTATVTATVTAVSDPNIVANGDFEKATEDSWRVLRALTLRRAWKTYLPEGAFPRAVVTPQGKVMVNNTNKIGMVMRANEGGAWMRETFTFVSSGSDTITIQAASPQADTVALNEFYLDEVTCVPVR</sequence>
<organism evidence="1 2">
    <name type="scientific">Staphylotrichum longicolle</name>
    <dbReference type="NCBI Taxonomy" id="669026"/>
    <lineage>
        <taxon>Eukaryota</taxon>
        <taxon>Fungi</taxon>
        <taxon>Dikarya</taxon>
        <taxon>Ascomycota</taxon>
        <taxon>Pezizomycotina</taxon>
        <taxon>Sordariomycetes</taxon>
        <taxon>Sordariomycetidae</taxon>
        <taxon>Sordariales</taxon>
        <taxon>Chaetomiaceae</taxon>
        <taxon>Staphylotrichum</taxon>
    </lineage>
</organism>
<accession>A0AAD4EW75</accession>
<proteinExistence type="predicted"/>
<gene>
    <name evidence="1" type="ORF">NEMBOFW57_007851</name>
</gene>
<reference evidence="1" key="1">
    <citation type="submission" date="2023-02" db="EMBL/GenBank/DDBJ databases">
        <authorList>
            <person name="Palmer J.M."/>
        </authorList>
    </citation>
    <scope>NUCLEOTIDE SEQUENCE</scope>
    <source>
        <strain evidence="1">FW57</strain>
    </source>
</reference>
<keyword evidence="2" id="KW-1185">Reference proteome</keyword>
<name>A0AAD4EW75_9PEZI</name>
<evidence type="ECO:0000313" key="2">
    <source>
        <dbReference type="Proteomes" id="UP001197093"/>
    </source>
</evidence>
<evidence type="ECO:0000313" key="1">
    <source>
        <dbReference type="EMBL" id="KAG7288320.1"/>
    </source>
</evidence>
<comment type="caution">
    <text evidence="1">The sequence shown here is derived from an EMBL/GenBank/DDBJ whole genome shotgun (WGS) entry which is preliminary data.</text>
</comment>
<dbReference type="AlphaFoldDB" id="A0AAD4EW75"/>
<dbReference type="EMBL" id="JAHCVI010000003">
    <property type="protein sequence ID" value="KAG7288320.1"/>
    <property type="molecule type" value="Genomic_DNA"/>
</dbReference>
<dbReference type="Proteomes" id="UP001197093">
    <property type="component" value="Unassembled WGS sequence"/>
</dbReference>
<protein>
    <submittedName>
        <fullName evidence="1">Uncharacterized protein</fullName>
    </submittedName>
</protein>